<feature type="compositionally biased region" description="Low complexity" evidence="1">
    <location>
        <begin position="255"/>
        <end position="276"/>
    </location>
</feature>
<name>A0AAE1GAU5_PETCI</name>
<feature type="domain" description="Core-binding (CB)" evidence="4">
    <location>
        <begin position="1311"/>
        <end position="1377"/>
    </location>
</feature>
<feature type="compositionally biased region" description="Pro residues" evidence="1">
    <location>
        <begin position="714"/>
        <end position="723"/>
    </location>
</feature>
<dbReference type="PROSITE" id="PS51900">
    <property type="entry name" value="CB"/>
    <property type="match status" value="1"/>
</dbReference>
<dbReference type="CDD" id="cd09275">
    <property type="entry name" value="RNase_HI_RT_DIRS1"/>
    <property type="match status" value="1"/>
</dbReference>
<dbReference type="InterPro" id="IPR043128">
    <property type="entry name" value="Rev_trsase/Diguanyl_cyclase"/>
</dbReference>
<feature type="region of interest" description="Disordered" evidence="1">
    <location>
        <begin position="482"/>
        <end position="534"/>
    </location>
</feature>
<gene>
    <name evidence="5" type="ORF">Pcinc_007506</name>
</gene>
<evidence type="ECO:0000256" key="2">
    <source>
        <dbReference type="SAM" id="SignalP"/>
    </source>
</evidence>
<dbReference type="Gene3D" id="3.10.10.10">
    <property type="entry name" value="HIV Type 1 Reverse Transcriptase, subunit A, domain 1"/>
    <property type="match status" value="1"/>
</dbReference>
<dbReference type="EMBL" id="JAWQEG010000555">
    <property type="protein sequence ID" value="KAK3888377.1"/>
    <property type="molecule type" value="Genomic_DNA"/>
</dbReference>
<protein>
    <recommendedName>
        <fullName evidence="7">Reverse transcriptase domain-containing protein</fullName>
    </recommendedName>
</protein>
<dbReference type="PANTHER" id="PTHR33050">
    <property type="entry name" value="REVERSE TRANSCRIPTASE DOMAIN-CONTAINING PROTEIN"/>
    <property type="match status" value="1"/>
</dbReference>
<dbReference type="InterPro" id="IPR052055">
    <property type="entry name" value="Hepadnavirus_pol/RT"/>
</dbReference>
<sequence length="1377" mass="150169">MVVVRLSGPLLPLLLVHSVRGALIYPLHVADCFGFTGFFPGRLRECGGSCPGPQPTRALCAASGCTVRVSPDGHLHCSPHAPCFTPLGYDPLACGVCRPWAELCRVTSPSARSKLPALASLRMAWTRARRMAHKRDGSSLAWVDPILGADLGLFRTRYPSSCLSESQGLEPPEAREIEPPSLGRTTTPSRGLSPRETSESVALVLSTASPVQGPSREPPASPPARAGSSGLSRGRKRSPKRSRHSRKSRARRRSPSSSSSSSSPSSSSSGSSPSPARKSRKGKRGGDSPSSRKIVKIFHALIPHAFPGASVAQPPAVATEPAPVPPPPAAAPVEGASPPGDVGVLFVPPVSPGLESPSGDVAEELVTSAPPSPSPPPSGDGYLPYSWSLLPPTWTHSSEEGRLVAWSPDTAQPDVWIRRDDVVVKWGADEKGEAIPFYKVRPISAPVPTSSRVSSAATLDAMGFLVEYSQLHLSGAWRIDRSHEKQRAQEAPSSVFPRHPPSFPGPPGLEGVPVEDGEGAPVPYQLKEPDGKLRQAESATRLELAHTISTGAAASLIRDCLNALTNSYHEMSGVQLADTLSSMATVMEGVAAMATHFMREEAKAFAEARLAARQAAAKSAPDLAQRGVVRAAPLSPALFDQPATDTIFASLPAVINLPKPSTSNQPDQPTSPGGPPSPPGYRGPPIPLPREHTTGPPRGASSRFEEGDRAPSPTRSPSPPSTTPPRRTAPLEGPTLGCLTGWSAAWPTHGWAARIIRQGLSWPWITVPPLRLPPASTKVSLSVVPHVLEMWEKGVVERATGRVFLSRLFTVPKKDQGKTRLVMDLSKLNKFVKTLHFRMVSVAQVRTVLRKGDWLASLDLKDAYWHVPIHPRFRRFLAFQVGTETFQFTRLPFGLSLAPRVFTKLVRVVASRLAEAGVPTLMYLDDWLLHAPSKEQVANNVRVARGVLEEMGFLLNIPKSSLTPTRKLCWLGIEWDSLSATLSLTPDNARRTLRHVRQAHFSRTFSRRQWESLLGSLNFAAPAMPLGRLKHRRLTREVNLHLSPAHRDLPRQVSPSLHRLLRPWLRPGALRQRVPWVFPPPGITVATDASDVGWGYQSCLGHQRCGGWKEGERLLHINARELMVAKEWLNRHPQFARIGVRFDMDNVAAVQCLQKQGTARSEILLSLSEQIFAIAAKRDIHLSARYVPGRENDWADALSRFRGTSVEWQLRPLVFESLCLRYGTPEVDLFASPSTALLPLFLTFSSRTEAGGPDAFTEDWNSTAVVRRVVPVVPSSPSVGIGVPLQHPVCTTPSVTETTRLEFLQGVLSKRFTKETVDKMLRAHRQSSVRQYESCWKRFQDFLRRHPSRVISEDTVLEFLTWLADSTNRAPASRSPV</sequence>
<evidence type="ECO:0000313" key="6">
    <source>
        <dbReference type="Proteomes" id="UP001286313"/>
    </source>
</evidence>
<reference evidence="5" key="1">
    <citation type="submission" date="2023-10" db="EMBL/GenBank/DDBJ databases">
        <title>Genome assemblies of two species of porcelain crab, Petrolisthes cinctipes and Petrolisthes manimaculis (Anomura: Porcellanidae).</title>
        <authorList>
            <person name="Angst P."/>
        </authorList>
    </citation>
    <scope>NUCLEOTIDE SEQUENCE</scope>
    <source>
        <strain evidence="5">PB745_01</strain>
        <tissue evidence="5">Gill</tissue>
    </source>
</reference>
<feature type="region of interest" description="Disordered" evidence="1">
    <location>
        <begin position="162"/>
        <end position="295"/>
    </location>
</feature>
<keyword evidence="6" id="KW-1185">Reference proteome</keyword>
<dbReference type="SUPFAM" id="SSF56672">
    <property type="entry name" value="DNA/RNA polymerases"/>
    <property type="match status" value="1"/>
</dbReference>
<dbReference type="InterPro" id="IPR043502">
    <property type="entry name" value="DNA/RNA_pol_sf"/>
</dbReference>
<dbReference type="Pfam" id="PF00078">
    <property type="entry name" value="RVT_1"/>
    <property type="match status" value="1"/>
</dbReference>
<proteinExistence type="predicted"/>
<evidence type="ECO:0000256" key="1">
    <source>
        <dbReference type="SAM" id="MobiDB-lite"/>
    </source>
</evidence>
<evidence type="ECO:0008006" key="7">
    <source>
        <dbReference type="Google" id="ProtNLM"/>
    </source>
</evidence>
<organism evidence="5 6">
    <name type="scientific">Petrolisthes cinctipes</name>
    <name type="common">Flat porcelain crab</name>
    <dbReference type="NCBI Taxonomy" id="88211"/>
    <lineage>
        <taxon>Eukaryota</taxon>
        <taxon>Metazoa</taxon>
        <taxon>Ecdysozoa</taxon>
        <taxon>Arthropoda</taxon>
        <taxon>Crustacea</taxon>
        <taxon>Multicrustacea</taxon>
        <taxon>Malacostraca</taxon>
        <taxon>Eumalacostraca</taxon>
        <taxon>Eucarida</taxon>
        <taxon>Decapoda</taxon>
        <taxon>Pleocyemata</taxon>
        <taxon>Anomura</taxon>
        <taxon>Galatheoidea</taxon>
        <taxon>Porcellanidae</taxon>
        <taxon>Petrolisthes</taxon>
    </lineage>
</organism>
<dbReference type="PROSITE" id="PS50878">
    <property type="entry name" value="RT_POL"/>
    <property type="match status" value="1"/>
</dbReference>
<feature type="region of interest" description="Disordered" evidence="1">
    <location>
        <begin position="309"/>
        <end position="378"/>
    </location>
</feature>
<dbReference type="Gene3D" id="3.30.70.270">
    <property type="match status" value="1"/>
</dbReference>
<keyword evidence="2" id="KW-0732">Signal</keyword>
<feature type="compositionally biased region" description="Pro residues" evidence="1">
    <location>
        <begin position="672"/>
        <end position="688"/>
    </location>
</feature>
<feature type="compositionally biased region" description="Low complexity" evidence="1">
    <location>
        <begin position="311"/>
        <end position="321"/>
    </location>
</feature>
<accession>A0AAE1GAU5</accession>
<feature type="signal peptide" evidence="2">
    <location>
        <begin position="1"/>
        <end position="21"/>
    </location>
</feature>
<comment type="caution">
    <text evidence="5">The sequence shown here is derived from an EMBL/GenBank/DDBJ whole genome shotgun (WGS) entry which is preliminary data.</text>
</comment>
<feature type="chain" id="PRO_5042173645" description="Reverse transcriptase domain-containing protein" evidence="2">
    <location>
        <begin position="22"/>
        <end position="1377"/>
    </location>
</feature>
<dbReference type="CDD" id="cd03714">
    <property type="entry name" value="RT_DIRS1"/>
    <property type="match status" value="1"/>
</dbReference>
<evidence type="ECO:0000313" key="5">
    <source>
        <dbReference type="EMBL" id="KAK3888377.1"/>
    </source>
</evidence>
<feature type="region of interest" description="Disordered" evidence="1">
    <location>
        <begin position="658"/>
        <end position="734"/>
    </location>
</feature>
<feature type="domain" description="Reverse transcriptase" evidence="3">
    <location>
        <begin position="792"/>
        <end position="975"/>
    </location>
</feature>
<dbReference type="Proteomes" id="UP001286313">
    <property type="component" value="Unassembled WGS sequence"/>
</dbReference>
<feature type="compositionally biased region" description="Pro residues" evidence="1">
    <location>
        <begin position="498"/>
        <end position="507"/>
    </location>
</feature>
<evidence type="ECO:0000259" key="3">
    <source>
        <dbReference type="PROSITE" id="PS50878"/>
    </source>
</evidence>
<evidence type="ECO:0000259" key="4">
    <source>
        <dbReference type="PROSITE" id="PS51900"/>
    </source>
</evidence>
<feature type="compositionally biased region" description="Low complexity" evidence="1">
    <location>
        <begin position="223"/>
        <end position="232"/>
    </location>
</feature>
<feature type="compositionally biased region" description="Basic residues" evidence="1">
    <location>
        <begin position="233"/>
        <end position="254"/>
    </location>
</feature>
<dbReference type="PANTHER" id="PTHR33050:SF7">
    <property type="entry name" value="RIBONUCLEASE H"/>
    <property type="match status" value="1"/>
</dbReference>
<dbReference type="GO" id="GO:0071897">
    <property type="term" value="P:DNA biosynthetic process"/>
    <property type="evidence" value="ECO:0007669"/>
    <property type="project" value="UniProtKB-ARBA"/>
</dbReference>
<dbReference type="InterPro" id="IPR000477">
    <property type="entry name" value="RT_dom"/>
</dbReference>
<dbReference type="InterPro" id="IPR044068">
    <property type="entry name" value="CB"/>
</dbReference>